<protein>
    <recommendedName>
        <fullName evidence="11">G-protein coupled receptors family 1 profile domain-containing protein</fullName>
    </recommendedName>
</protein>
<dbReference type="GO" id="GO:0051378">
    <property type="term" value="F:serotonin binding"/>
    <property type="evidence" value="ECO:0007669"/>
    <property type="project" value="TreeGrafter"/>
</dbReference>
<keyword evidence="5 10" id="KW-1133">Transmembrane helix</keyword>
<keyword evidence="8" id="KW-0675">Receptor</keyword>
<dbReference type="InterPro" id="IPR017452">
    <property type="entry name" value="GPCR_Rhodpsn_7TM"/>
</dbReference>
<dbReference type="Proteomes" id="UP000719412">
    <property type="component" value="Unassembled WGS sequence"/>
</dbReference>
<evidence type="ECO:0000259" key="11">
    <source>
        <dbReference type="PROSITE" id="PS50262"/>
    </source>
</evidence>
<evidence type="ECO:0000256" key="1">
    <source>
        <dbReference type="ARBA" id="ARBA00004651"/>
    </source>
</evidence>
<dbReference type="AlphaFoldDB" id="A0A8J6H5G4"/>
<evidence type="ECO:0000313" key="13">
    <source>
        <dbReference type="Proteomes" id="UP000719412"/>
    </source>
</evidence>
<reference evidence="12" key="1">
    <citation type="journal article" date="2020" name="J Insects Food Feed">
        <title>The yellow mealworm (Tenebrio molitor) genome: a resource for the emerging insects as food and feed industry.</title>
        <authorList>
            <person name="Eriksson T."/>
            <person name="Andere A."/>
            <person name="Kelstrup H."/>
            <person name="Emery V."/>
            <person name="Picard C."/>
        </authorList>
    </citation>
    <scope>NUCLEOTIDE SEQUENCE</scope>
    <source>
        <strain evidence="12">Stoneville</strain>
        <tissue evidence="12">Whole head</tissue>
    </source>
</reference>
<dbReference type="GO" id="GO:0007268">
    <property type="term" value="P:chemical synaptic transmission"/>
    <property type="evidence" value="ECO:0007669"/>
    <property type="project" value="TreeGrafter"/>
</dbReference>
<dbReference type="Gene3D" id="1.20.1070.10">
    <property type="entry name" value="Rhodopsin 7-helix transmembrane proteins"/>
    <property type="match status" value="1"/>
</dbReference>
<evidence type="ECO:0000256" key="2">
    <source>
        <dbReference type="ARBA" id="ARBA00010663"/>
    </source>
</evidence>
<proteinExistence type="inferred from homology"/>
<dbReference type="GO" id="GO:0007210">
    <property type="term" value="P:serotonin receptor signaling pathway"/>
    <property type="evidence" value="ECO:0007669"/>
    <property type="project" value="TreeGrafter"/>
</dbReference>
<dbReference type="SUPFAM" id="SSF81321">
    <property type="entry name" value="Family A G protein-coupled receptor-like"/>
    <property type="match status" value="1"/>
</dbReference>
<accession>A0A8J6H5G4</accession>
<keyword evidence="4 10" id="KW-0812">Transmembrane</keyword>
<dbReference type="PANTHER" id="PTHR24247:SF228">
    <property type="entry name" value="5-HYDROXYTRYPTAMINE (SEROTONIN) RECEPTOR 2A, ISOFORM B"/>
    <property type="match status" value="1"/>
</dbReference>
<keyword evidence="7 10" id="KW-0472">Membrane</keyword>
<evidence type="ECO:0000256" key="4">
    <source>
        <dbReference type="ARBA" id="ARBA00022692"/>
    </source>
</evidence>
<sequence length="453" mass="50042">MQPHRHPDPVLRPTRPQIRRLLLRVRPERDLLHGVRRRQRHRGGGDQLHERQCRLVNRSGGVFWTCDGTGGDEGAGWGANYDWSFLFVVVFIIAGGLGNILVCLAVILDRRLQNVTNYFLLSLAIADLLVSLFVMPLGAIPGFLGNQKITTFRSIGARELEVAQHTATSETFKNVMHFCVKCELVPEISGDLIVPTESFLYTGWFDEAPGLRGIGSSREEPAPSAHPPIMKSLINGGCAGVNSPVAAMLFYSERTSLKKKARCAPSHRKKLGNSAELIAFPKLEFLTPPAISEAITNSPHQARTQMGVAHFSKRCRRSASLKPHRSVILFRTGAAWTWEYRGRGGGGHLAEDEHDECGARTTKTFKSEEGKAFVHAKCVFVHESELSGRCNSSERKRFFDTSFESESEREGGVIAASAVSGQYKHAMTIGEVKRARRALTNRVDPSGESQSSI</sequence>
<feature type="transmembrane region" description="Helical" evidence="10">
    <location>
        <begin position="83"/>
        <end position="107"/>
    </location>
</feature>
<evidence type="ECO:0000256" key="6">
    <source>
        <dbReference type="ARBA" id="ARBA00023040"/>
    </source>
</evidence>
<comment type="similarity">
    <text evidence="2">Belongs to the G-protein coupled receptor 1 family.</text>
</comment>
<reference evidence="12" key="2">
    <citation type="submission" date="2021-08" db="EMBL/GenBank/DDBJ databases">
        <authorList>
            <person name="Eriksson T."/>
        </authorList>
    </citation>
    <scope>NUCLEOTIDE SEQUENCE</scope>
    <source>
        <strain evidence="12">Stoneville</strain>
        <tissue evidence="12">Whole head</tissue>
    </source>
</reference>
<gene>
    <name evidence="12" type="ORF">GEV33_015189</name>
</gene>
<dbReference type="Pfam" id="PF00001">
    <property type="entry name" value="7tm_1"/>
    <property type="match status" value="1"/>
</dbReference>
<evidence type="ECO:0000256" key="7">
    <source>
        <dbReference type="ARBA" id="ARBA00023136"/>
    </source>
</evidence>
<evidence type="ECO:0000256" key="10">
    <source>
        <dbReference type="SAM" id="Phobius"/>
    </source>
</evidence>
<comment type="subcellular location">
    <subcellularLocation>
        <location evidence="1">Cell membrane</location>
        <topology evidence="1">Multi-pass membrane protein</topology>
    </subcellularLocation>
</comment>
<dbReference type="GO" id="GO:0004993">
    <property type="term" value="F:G protein-coupled serotonin receptor activity"/>
    <property type="evidence" value="ECO:0007669"/>
    <property type="project" value="TreeGrafter"/>
</dbReference>
<dbReference type="GO" id="GO:0005886">
    <property type="term" value="C:plasma membrane"/>
    <property type="evidence" value="ECO:0007669"/>
    <property type="project" value="UniProtKB-SubCell"/>
</dbReference>
<dbReference type="EMBL" id="JABDTM020030010">
    <property type="protein sequence ID" value="KAH0807602.1"/>
    <property type="molecule type" value="Genomic_DNA"/>
</dbReference>
<evidence type="ECO:0000313" key="12">
    <source>
        <dbReference type="EMBL" id="KAH0807602.1"/>
    </source>
</evidence>
<evidence type="ECO:0000256" key="9">
    <source>
        <dbReference type="ARBA" id="ARBA00023224"/>
    </source>
</evidence>
<name>A0A8J6H5G4_TENMO</name>
<keyword evidence="6" id="KW-0297">G-protein coupled receptor</keyword>
<keyword evidence="9" id="KW-0807">Transducer</keyword>
<organism evidence="12 13">
    <name type="scientific">Tenebrio molitor</name>
    <name type="common">Yellow mealworm beetle</name>
    <dbReference type="NCBI Taxonomy" id="7067"/>
    <lineage>
        <taxon>Eukaryota</taxon>
        <taxon>Metazoa</taxon>
        <taxon>Ecdysozoa</taxon>
        <taxon>Arthropoda</taxon>
        <taxon>Hexapoda</taxon>
        <taxon>Insecta</taxon>
        <taxon>Pterygota</taxon>
        <taxon>Neoptera</taxon>
        <taxon>Endopterygota</taxon>
        <taxon>Coleoptera</taxon>
        <taxon>Polyphaga</taxon>
        <taxon>Cucujiformia</taxon>
        <taxon>Tenebrionidae</taxon>
        <taxon>Tenebrio</taxon>
    </lineage>
</organism>
<feature type="domain" description="G-protein coupled receptors family 1 profile" evidence="11">
    <location>
        <begin position="98"/>
        <end position="137"/>
    </location>
</feature>
<keyword evidence="3" id="KW-1003">Cell membrane</keyword>
<feature type="transmembrane region" description="Helical" evidence="10">
    <location>
        <begin position="119"/>
        <end position="144"/>
    </location>
</feature>
<dbReference type="GO" id="GO:0045202">
    <property type="term" value="C:synapse"/>
    <property type="evidence" value="ECO:0007669"/>
    <property type="project" value="GOC"/>
</dbReference>
<dbReference type="PANTHER" id="PTHR24247">
    <property type="entry name" value="5-HYDROXYTRYPTAMINE RECEPTOR"/>
    <property type="match status" value="1"/>
</dbReference>
<dbReference type="GO" id="GO:0030594">
    <property type="term" value="F:neurotransmitter receptor activity"/>
    <property type="evidence" value="ECO:0007669"/>
    <property type="project" value="TreeGrafter"/>
</dbReference>
<evidence type="ECO:0000256" key="5">
    <source>
        <dbReference type="ARBA" id="ARBA00022989"/>
    </source>
</evidence>
<dbReference type="PROSITE" id="PS50262">
    <property type="entry name" value="G_PROTEIN_RECEP_F1_2"/>
    <property type="match status" value="1"/>
</dbReference>
<dbReference type="PRINTS" id="PR00237">
    <property type="entry name" value="GPCRRHODOPSN"/>
</dbReference>
<comment type="caution">
    <text evidence="12">The sequence shown here is derived from an EMBL/GenBank/DDBJ whole genome shotgun (WGS) entry which is preliminary data.</text>
</comment>
<dbReference type="GO" id="GO:0030425">
    <property type="term" value="C:dendrite"/>
    <property type="evidence" value="ECO:0007669"/>
    <property type="project" value="TreeGrafter"/>
</dbReference>
<evidence type="ECO:0000256" key="8">
    <source>
        <dbReference type="ARBA" id="ARBA00023170"/>
    </source>
</evidence>
<dbReference type="InterPro" id="IPR000276">
    <property type="entry name" value="GPCR_Rhodpsn"/>
</dbReference>
<dbReference type="GO" id="GO:0007187">
    <property type="term" value="P:G protein-coupled receptor signaling pathway, coupled to cyclic nucleotide second messenger"/>
    <property type="evidence" value="ECO:0007669"/>
    <property type="project" value="TreeGrafter"/>
</dbReference>
<keyword evidence="13" id="KW-1185">Reference proteome</keyword>
<evidence type="ECO:0000256" key="3">
    <source>
        <dbReference type="ARBA" id="ARBA00022475"/>
    </source>
</evidence>